<gene>
    <name evidence="2" type="primary">Mo00642</name>
    <name evidence="2" type="ORF">E5Q_00642</name>
</gene>
<accession>G7DTT5</accession>
<dbReference type="PANTHER" id="PTHR33359">
    <property type="entry name" value="MOLYBDOPTERIN SYNTHASE SULFUR CARRIER SUBUNIT"/>
    <property type="match status" value="1"/>
</dbReference>
<organism evidence="2 3">
    <name type="scientific">Mixia osmundae (strain CBS 9802 / IAM 14324 / JCM 22182 / KY 12970)</name>
    <dbReference type="NCBI Taxonomy" id="764103"/>
    <lineage>
        <taxon>Eukaryota</taxon>
        <taxon>Fungi</taxon>
        <taxon>Dikarya</taxon>
        <taxon>Basidiomycota</taxon>
        <taxon>Pucciniomycotina</taxon>
        <taxon>Mixiomycetes</taxon>
        <taxon>Mixiales</taxon>
        <taxon>Mixiaceae</taxon>
        <taxon>Mixia</taxon>
    </lineage>
</organism>
<dbReference type="RefSeq" id="XP_014569732.1">
    <property type="nucleotide sequence ID" value="XM_014714246.1"/>
</dbReference>
<dbReference type="InterPro" id="IPR012675">
    <property type="entry name" value="Beta-grasp_dom_sf"/>
</dbReference>
<dbReference type="Pfam" id="PF02597">
    <property type="entry name" value="ThiS"/>
    <property type="match status" value="1"/>
</dbReference>
<dbReference type="UniPathway" id="UPA00344"/>
<evidence type="ECO:0000313" key="2">
    <source>
        <dbReference type="EMBL" id="GAA93995.1"/>
    </source>
</evidence>
<dbReference type="GO" id="GO:0000166">
    <property type="term" value="F:nucleotide binding"/>
    <property type="evidence" value="ECO:0007669"/>
    <property type="project" value="UniProtKB-KW"/>
</dbReference>
<reference evidence="2 3" key="1">
    <citation type="journal article" date="2011" name="J. Gen. Appl. Microbiol.">
        <title>Draft genome sequencing of the enigmatic basidiomycete Mixia osmundae.</title>
        <authorList>
            <person name="Nishida H."/>
            <person name="Nagatsuka Y."/>
            <person name="Sugiyama J."/>
        </authorList>
    </citation>
    <scope>NUCLEOTIDE SEQUENCE [LARGE SCALE GENOMIC DNA]</scope>
    <source>
        <strain evidence="3">CBS 9802 / IAM 14324 / JCM 22182 / KY 12970</strain>
    </source>
</reference>
<dbReference type="OrthoDB" id="5595860at2759"/>
<dbReference type="OMA" id="LSMSMYA"/>
<dbReference type="STRING" id="764103.G7DTT5"/>
<dbReference type="InParanoid" id="G7DTT5"/>
<keyword evidence="3" id="KW-1185">Reference proteome</keyword>
<keyword evidence="1" id="KW-0547">Nucleotide-binding</keyword>
<dbReference type="AlphaFoldDB" id="G7DTT5"/>
<proteinExistence type="predicted"/>
<dbReference type="GO" id="GO:0006777">
    <property type="term" value="P:Mo-molybdopterin cofactor biosynthetic process"/>
    <property type="evidence" value="ECO:0007669"/>
    <property type="project" value="InterPro"/>
</dbReference>
<evidence type="ECO:0000313" key="3">
    <source>
        <dbReference type="Proteomes" id="UP000009131"/>
    </source>
</evidence>
<name>G7DTT5_MIXOS</name>
<dbReference type="Gene3D" id="3.10.20.30">
    <property type="match status" value="1"/>
</dbReference>
<protein>
    <recommendedName>
        <fullName evidence="4">Molybdopterin synthase sulfur carrier subunit</fullName>
    </recommendedName>
</protein>
<dbReference type="InterPro" id="IPR044672">
    <property type="entry name" value="MOCS2A"/>
</dbReference>
<evidence type="ECO:0000256" key="1">
    <source>
        <dbReference type="ARBA" id="ARBA00022741"/>
    </source>
</evidence>
<dbReference type="Proteomes" id="UP000009131">
    <property type="component" value="Unassembled WGS sequence"/>
</dbReference>
<dbReference type="InterPro" id="IPR016155">
    <property type="entry name" value="Mopterin_synth/thiamin_S_b"/>
</dbReference>
<comment type="caution">
    <text evidence="2">The sequence shown here is derived from an EMBL/GenBank/DDBJ whole genome shotgun (WGS) entry which is preliminary data.</text>
</comment>
<dbReference type="CDD" id="cd00754">
    <property type="entry name" value="Ubl_MoaD"/>
    <property type="match status" value="1"/>
</dbReference>
<dbReference type="SUPFAM" id="SSF54285">
    <property type="entry name" value="MoaD/ThiS"/>
    <property type="match status" value="1"/>
</dbReference>
<sequence length="90" mass="9638">MIIRLLYFASARTALGGVSSEEIELAVSTKLKELSSILLDRHAGVRQELAAVLGQSAWCVNEEIVPRDEEAQHELKPGDTVAVIPPVSGG</sequence>
<dbReference type="GO" id="GO:1990133">
    <property type="term" value="C:molybdopterin adenylyltransferase complex"/>
    <property type="evidence" value="ECO:0007669"/>
    <property type="project" value="TreeGrafter"/>
</dbReference>
<dbReference type="HOGENOM" id="CLU_114601_4_3_1"/>
<dbReference type="InterPro" id="IPR003749">
    <property type="entry name" value="ThiS/MoaD-like"/>
</dbReference>
<evidence type="ECO:0008006" key="4">
    <source>
        <dbReference type="Google" id="ProtNLM"/>
    </source>
</evidence>
<dbReference type="PANTHER" id="PTHR33359:SF1">
    <property type="entry name" value="MOLYBDOPTERIN SYNTHASE SULFUR CARRIER SUBUNIT"/>
    <property type="match status" value="1"/>
</dbReference>
<dbReference type="EMBL" id="BABT02000026">
    <property type="protein sequence ID" value="GAA93995.1"/>
    <property type="molecule type" value="Genomic_DNA"/>
</dbReference>
<reference evidence="2 3" key="2">
    <citation type="journal article" date="2012" name="Open Biol.">
        <title>Characteristics of nucleosomes and linker DNA regions on the genome of the basidiomycete Mixia osmundae revealed by mono- and dinucleosome mapping.</title>
        <authorList>
            <person name="Nishida H."/>
            <person name="Kondo S."/>
            <person name="Matsumoto T."/>
            <person name="Suzuki Y."/>
            <person name="Yoshikawa H."/>
            <person name="Taylor T.D."/>
            <person name="Sugiyama J."/>
        </authorList>
    </citation>
    <scope>NUCLEOTIDE SEQUENCE [LARGE SCALE GENOMIC DNA]</scope>
    <source>
        <strain evidence="3">CBS 9802 / IAM 14324 / JCM 22182 / KY 12970</strain>
    </source>
</reference>